<organism evidence="1 2">
    <name type="scientific">Sphingobium xenophagum</name>
    <dbReference type="NCBI Taxonomy" id="121428"/>
    <lineage>
        <taxon>Bacteria</taxon>
        <taxon>Pseudomonadati</taxon>
        <taxon>Pseudomonadota</taxon>
        <taxon>Alphaproteobacteria</taxon>
        <taxon>Sphingomonadales</taxon>
        <taxon>Sphingomonadaceae</taxon>
        <taxon>Sphingobium</taxon>
    </lineage>
</organism>
<sequence>MILDCSRWTSIDLQRAFMHTDFRAKAEALRLRMTIIYGDRDASVPIYPTGGRYAELIPQSRLVVHEGAPHVVIHPTRHARGVSKRNLFVGKLQIAPDLPPPNGPIGLLVN</sequence>
<proteinExistence type="predicted"/>
<dbReference type="InterPro" id="IPR029058">
    <property type="entry name" value="AB_hydrolase_fold"/>
</dbReference>
<dbReference type="KEGG" id="shyd:CJD35_15285"/>
<evidence type="ECO:0008006" key="3">
    <source>
        <dbReference type="Google" id="ProtNLM"/>
    </source>
</evidence>
<dbReference type="Proteomes" id="UP000217141">
    <property type="component" value="Chromosome II"/>
</dbReference>
<reference evidence="1 2" key="1">
    <citation type="submission" date="2017-08" db="EMBL/GenBank/DDBJ databases">
        <title>Whole Genome Sequence of Sphingobium hydrophobicum C1: Insights into Adaption to the Electronic-waste Contaminated Sediment.</title>
        <authorList>
            <person name="Song D."/>
            <person name="Chen X."/>
            <person name="Xu M."/>
        </authorList>
    </citation>
    <scope>NUCLEOTIDE SEQUENCE [LARGE SCALE GENOMIC DNA]</scope>
    <source>
        <strain evidence="1 2">C1</strain>
    </source>
</reference>
<dbReference type="EMBL" id="CP022746">
    <property type="protein sequence ID" value="ASY45904.1"/>
    <property type="molecule type" value="Genomic_DNA"/>
</dbReference>
<protein>
    <recommendedName>
        <fullName evidence="3">Peptidase S33 tripeptidyl aminopeptidase-like C-terminal domain-containing protein</fullName>
    </recommendedName>
</protein>
<name>A0A249MXM0_SPHXE</name>
<evidence type="ECO:0000313" key="1">
    <source>
        <dbReference type="EMBL" id="ASY45904.1"/>
    </source>
</evidence>
<evidence type="ECO:0000313" key="2">
    <source>
        <dbReference type="Proteomes" id="UP000217141"/>
    </source>
</evidence>
<accession>A0A249MXM0</accession>
<dbReference type="RefSeq" id="WP_017180974.1">
    <property type="nucleotide sequence ID" value="NZ_CP022746.1"/>
</dbReference>
<dbReference type="SUPFAM" id="SSF53474">
    <property type="entry name" value="alpha/beta-Hydrolases"/>
    <property type="match status" value="1"/>
</dbReference>
<dbReference type="AlphaFoldDB" id="A0A249MXM0"/>
<gene>
    <name evidence="1" type="ORF">CJD35_15285</name>
</gene>
<dbReference type="Gene3D" id="3.40.50.1820">
    <property type="entry name" value="alpha/beta hydrolase"/>
    <property type="match status" value="1"/>
</dbReference>